<feature type="domain" description="Tlde1" evidence="1">
    <location>
        <begin position="52"/>
        <end position="175"/>
    </location>
</feature>
<evidence type="ECO:0000313" key="3">
    <source>
        <dbReference type="Proteomes" id="UP000540929"/>
    </source>
</evidence>
<dbReference type="Pfam" id="PF10908">
    <property type="entry name" value="Tlde1_dom"/>
    <property type="match status" value="1"/>
</dbReference>
<dbReference type="Proteomes" id="UP000540929">
    <property type="component" value="Unassembled WGS sequence"/>
</dbReference>
<keyword evidence="3" id="KW-1185">Reference proteome</keyword>
<name>A0A7Z0B7F2_9BURK</name>
<dbReference type="EMBL" id="JACCAS010000001">
    <property type="protein sequence ID" value="NYH24486.1"/>
    <property type="molecule type" value="Genomic_DNA"/>
</dbReference>
<evidence type="ECO:0000313" key="2">
    <source>
        <dbReference type="EMBL" id="NYH24486.1"/>
    </source>
</evidence>
<protein>
    <recommendedName>
        <fullName evidence="1">Tlde1 domain-containing protein</fullName>
    </recommendedName>
</protein>
<gene>
    <name evidence="2" type="ORF">GGD40_003965</name>
</gene>
<organism evidence="2 3">
    <name type="scientific">Paraburkholderia bryophila</name>
    <dbReference type="NCBI Taxonomy" id="420952"/>
    <lineage>
        <taxon>Bacteria</taxon>
        <taxon>Pseudomonadati</taxon>
        <taxon>Pseudomonadota</taxon>
        <taxon>Betaproteobacteria</taxon>
        <taxon>Burkholderiales</taxon>
        <taxon>Burkholderiaceae</taxon>
        <taxon>Paraburkholderia</taxon>
    </lineage>
</organism>
<reference evidence="2 3" key="1">
    <citation type="submission" date="2020-07" db="EMBL/GenBank/DDBJ databases">
        <title>Exploring microbial biodiversity for novel pathways involved in the catabolism of aromatic compounds derived from lignin.</title>
        <authorList>
            <person name="Elkins J."/>
        </authorList>
    </citation>
    <scope>NUCLEOTIDE SEQUENCE [LARGE SCALE GENOMIC DNA]</scope>
    <source>
        <strain evidence="2 3">H2C3C</strain>
    </source>
</reference>
<dbReference type="AlphaFoldDB" id="A0A7Z0B7F2"/>
<dbReference type="InterPro" id="IPR021225">
    <property type="entry name" value="Tlde1_dom"/>
</dbReference>
<evidence type="ECO:0000259" key="1">
    <source>
        <dbReference type="Pfam" id="PF10908"/>
    </source>
</evidence>
<comment type="caution">
    <text evidence="2">The sequence shown here is derived from an EMBL/GenBank/DDBJ whole genome shotgun (WGS) entry which is preliminary data.</text>
</comment>
<sequence length="187" mass="20775">MLFNFLRCLRGLFRHTLPSSIAIEGWVMPASCYFTLNNQKVSALVCSGFGGVAAFSGNSQHIDNPSDTSVVGAGPIPKGRYYIITREPGGRLGRLRDFALDIWSKSERATWFALYGADGKIDDWTFVKGVRRGNFRLHPTGRWNVSDGCITLTSQAQFDRLRGYLLSQPATMIPGTDIPYYGTVEVR</sequence>
<accession>A0A7Z0B7F2</accession>
<proteinExistence type="predicted"/>